<dbReference type="InterPro" id="IPR055298">
    <property type="entry name" value="AtLOH3-like"/>
</dbReference>
<name>A0A0A9E010_ARUDO</name>
<evidence type="ECO:0000313" key="1">
    <source>
        <dbReference type="EMBL" id="JAD89332.1"/>
    </source>
</evidence>
<dbReference type="PANTHER" id="PTHR11697">
    <property type="entry name" value="GENERAL TRANSCRIPTION FACTOR 2-RELATED ZINC FINGER PROTEIN"/>
    <property type="match status" value="1"/>
</dbReference>
<evidence type="ECO:0008006" key="2">
    <source>
        <dbReference type="Google" id="ProtNLM"/>
    </source>
</evidence>
<dbReference type="PANTHER" id="PTHR11697:SF230">
    <property type="entry name" value="ZINC FINGER, MYM DOMAIN CONTAINING 1"/>
    <property type="match status" value="1"/>
</dbReference>
<sequence>MKGAANGLKKLIMDESPSAYYIHCFAHQLQLTLVAFAKENPDCVAFFEQLGYLLNTIATSCKRHEMLGVAQAKELEQALELGEIESGRGLNQGMGLARPGDTRWGSH</sequence>
<dbReference type="EMBL" id="GBRH01208563">
    <property type="protein sequence ID" value="JAD89332.1"/>
    <property type="molecule type" value="Transcribed_RNA"/>
</dbReference>
<reference evidence="1" key="1">
    <citation type="submission" date="2014-09" db="EMBL/GenBank/DDBJ databases">
        <authorList>
            <person name="Magalhaes I.L.F."/>
            <person name="Oliveira U."/>
            <person name="Santos F.R."/>
            <person name="Vidigal T.H.D.A."/>
            <person name="Brescovit A.D."/>
            <person name="Santos A.J."/>
        </authorList>
    </citation>
    <scope>NUCLEOTIDE SEQUENCE</scope>
    <source>
        <tissue evidence="1">Shoot tissue taken approximately 20 cm above the soil surface</tissue>
    </source>
</reference>
<reference evidence="1" key="2">
    <citation type="journal article" date="2015" name="Data Brief">
        <title>Shoot transcriptome of the giant reed, Arundo donax.</title>
        <authorList>
            <person name="Barrero R.A."/>
            <person name="Guerrero F.D."/>
            <person name="Moolhuijzen P."/>
            <person name="Goolsby J.A."/>
            <person name="Tidwell J."/>
            <person name="Bellgard S.E."/>
            <person name="Bellgard M.I."/>
        </authorList>
    </citation>
    <scope>NUCLEOTIDE SEQUENCE</scope>
    <source>
        <tissue evidence="1">Shoot tissue taken approximately 20 cm above the soil surface</tissue>
    </source>
</reference>
<dbReference type="AlphaFoldDB" id="A0A0A9E010"/>
<organism evidence="1">
    <name type="scientific">Arundo donax</name>
    <name type="common">Giant reed</name>
    <name type="synonym">Donax arundinaceus</name>
    <dbReference type="NCBI Taxonomy" id="35708"/>
    <lineage>
        <taxon>Eukaryota</taxon>
        <taxon>Viridiplantae</taxon>
        <taxon>Streptophyta</taxon>
        <taxon>Embryophyta</taxon>
        <taxon>Tracheophyta</taxon>
        <taxon>Spermatophyta</taxon>
        <taxon>Magnoliopsida</taxon>
        <taxon>Liliopsida</taxon>
        <taxon>Poales</taxon>
        <taxon>Poaceae</taxon>
        <taxon>PACMAD clade</taxon>
        <taxon>Arundinoideae</taxon>
        <taxon>Arundineae</taxon>
        <taxon>Arundo</taxon>
    </lineage>
</organism>
<protein>
    <recommendedName>
        <fullName evidence="2">DUF4371 domain-containing protein</fullName>
    </recommendedName>
</protein>
<accession>A0A0A9E010</accession>
<proteinExistence type="predicted"/>